<organism evidence="5 6">
    <name type="scientific">Murinocardiopsis flavida</name>
    <dbReference type="NCBI Taxonomy" id="645275"/>
    <lineage>
        <taxon>Bacteria</taxon>
        <taxon>Bacillati</taxon>
        <taxon>Actinomycetota</taxon>
        <taxon>Actinomycetes</taxon>
        <taxon>Streptosporangiales</taxon>
        <taxon>Nocardiopsidaceae</taxon>
        <taxon>Murinocardiopsis</taxon>
    </lineage>
</organism>
<feature type="chain" id="PRO_5015159603" evidence="3">
    <location>
        <begin position="38"/>
        <end position="402"/>
    </location>
</feature>
<dbReference type="Gene3D" id="1.10.150.480">
    <property type="match status" value="1"/>
</dbReference>
<keyword evidence="2" id="KW-0472">Membrane</keyword>
<reference evidence="5 6" key="1">
    <citation type="submission" date="2018-03" db="EMBL/GenBank/DDBJ databases">
        <title>Genomic Encyclopedia of Archaeal and Bacterial Type Strains, Phase II (KMG-II): from individual species to whole genera.</title>
        <authorList>
            <person name="Goeker M."/>
        </authorList>
    </citation>
    <scope>NUCLEOTIDE SEQUENCE [LARGE SCALE GENOMIC DNA]</scope>
    <source>
        <strain evidence="5 6">DSM 45312</strain>
    </source>
</reference>
<dbReference type="AlphaFoldDB" id="A0A2P8DJX5"/>
<name>A0A2P8DJX5_9ACTN</name>
<keyword evidence="3" id="KW-0732">Signal</keyword>
<evidence type="ECO:0000256" key="1">
    <source>
        <dbReference type="SAM" id="MobiDB-lite"/>
    </source>
</evidence>
<evidence type="ECO:0000259" key="4">
    <source>
        <dbReference type="Pfam" id="PF08341"/>
    </source>
</evidence>
<evidence type="ECO:0000256" key="3">
    <source>
        <dbReference type="SAM" id="SignalP"/>
    </source>
</evidence>
<evidence type="ECO:0000256" key="2">
    <source>
        <dbReference type="SAM" id="Phobius"/>
    </source>
</evidence>
<feature type="signal peptide" evidence="3">
    <location>
        <begin position="1"/>
        <end position="37"/>
    </location>
</feature>
<evidence type="ECO:0000313" key="5">
    <source>
        <dbReference type="EMBL" id="PSK97498.1"/>
    </source>
</evidence>
<dbReference type="RefSeq" id="WP_106583369.1">
    <property type="nucleotide sequence ID" value="NZ_PYGA01000008.1"/>
</dbReference>
<dbReference type="InterPro" id="IPR013552">
    <property type="entry name" value="Thioester_dom"/>
</dbReference>
<dbReference type="Proteomes" id="UP000240542">
    <property type="component" value="Unassembled WGS sequence"/>
</dbReference>
<proteinExistence type="predicted"/>
<dbReference type="EMBL" id="PYGA01000008">
    <property type="protein sequence ID" value="PSK97498.1"/>
    <property type="molecule type" value="Genomic_DNA"/>
</dbReference>
<protein>
    <submittedName>
        <fullName evidence="5">TQXA domain-containing protein</fullName>
    </submittedName>
</protein>
<keyword evidence="6" id="KW-1185">Reference proteome</keyword>
<sequence length="402" mass="41317">MNSRPHSARRGRRAATVLATTAAAALLAFGTAAPAGADTGAQGKYVGNEASGHKVRADGGGEIGTSLFKLQLKDGSTLLTYCIDYETRIRSGADYVEDQWANYPGKGEFSAPGKVHWVLQNSYPTVDVAALAAKSKVRGLDQKSALAGTQAAIWHFSNGKKFSERGNNPKVIALYDYLVKNAQDLASEEPHASLAIDPTQAEGKAGETIGKFTVTTSGKDLDFALEAPEGVELVDVKTGKPATKVNNGDQLGVKVPEGTAPGKASLSADVESTVGAGRLFKGVKGQRETQTLITAQTKSTKVTAGAEVTWTAGEKPSPSPSPSTPDEKPTPSPSPSTPDEKPSPSESPSTPPAAEKPDDKPGLPVTGTALGGLIAAAAVALGGGGTAMYLARKRRNGAGAAE</sequence>
<dbReference type="Pfam" id="PF08341">
    <property type="entry name" value="TED"/>
    <property type="match status" value="1"/>
</dbReference>
<keyword evidence="2" id="KW-0812">Transmembrane</keyword>
<dbReference type="InterPro" id="IPR006311">
    <property type="entry name" value="TAT_signal"/>
</dbReference>
<feature type="transmembrane region" description="Helical" evidence="2">
    <location>
        <begin position="369"/>
        <end position="391"/>
    </location>
</feature>
<gene>
    <name evidence="5" type="ORF">CLV63_108219</name>
</gene>
<comment type="caution">
    <text evidence="5">The sequence shown here is derived from an EMBL/GenBank/DDBJ whole genome shotgun (WGS) entry which is preliminary data.</text>
</comment>
<dbReference type="PROSITE" id="PS51318">
    <property type="entry name" value="TAT"/>
    <property type="match status" value="1"/>
</dbReference>
<dbReference type="InterPro" id="IPR023849">
    <property type="entry name" value="TQXA_dom"/>
</dbReference>
<feature type="domain" description="Thioester" evidence="4">
    <location>
        <begin position="80"/>
        <end position="183"/>
    </location>
</feature>
<keyword evidence="2" id="KW-1133">Transmembrane helix</keyword>
<feature type="region of interest" description="Disordered" evidence="1">
    <location>
        <begin position="296"/>
        <end position="368"/>
    </location>
</feature>
<dbReference type="NCBIfam" id="TIGR03934">
    <property type="entry name" value="TQXA_dom"/>
    <property type="match status" value="1"/>
</dbReference>
<evidence type="ECO:0000313" key="6">
    <source>
        <dbReference type="Proteomes" id="UP000240542"/>
    </source>
</evidence>
<accession>A0A2P8DJX5</accession>
<dbReference type="OrthoDB" id="2676146at2"/>